<feature type="transmembrane region" description="Helical" evidence="1">
    <location>
        <begin position="103"/>
        <end position="122"/>
    </location>
</feature>
<keyword evidence="1" id="KW-0472">Membrane</keyword>
<feature type="transmembrane region" description="Helical" evidence="1">
    <location>
        <begin position="175"/>
        <end position="196"/>
    </location>
</feature>
<gene>
    <name evidence="3" type="ORF">JR316_007690</name>
</gene>
<evidence type="ECO:0000259" key="2">
    <source>
        <dbReference type="Pfam" id="PF20151"/>
    </source>
</evidence>
<comment type="caution">
    <text evidence="3">The sequence shown here is derived from an EMBL/GenBank/DDBJ whole genome shotgun (WGS) entry which is preliminary data.</text>
</comment>
<accession>A0A8H8CI80</accession>
<dbReference type="InterPro" id="IPR045340">
    <property type="entry name" value="DUF6533"/>
</dbReference>
<dbReference type="EMBL" id="JAFIQS010000007">
    <property type="protein sequence ID" value="KAG5167342.1"/>
    <property type="molecule type" value="Genomic_DNA"/>
</dbReference>
<feature type="transmembrane region" description="Helical" evidence="1">
    <location>
        <begin position="29"/>
        <end position="51"/>
    </location>
</feature>
<dbReference type="Pfam" id="PF20151">
    <property type="entry name" value="DUF6533"/>
    <property type="match status" value="1"/>
</dbReference>
<proteinExistence type="predicted"/>
<dbReference type="OrthoDB" id="3038990at2759"/>
<keyword evidence="1" id="KW-1133">Transmembrane helix</keyword>
<feature type="transmembrane region" description="Helical" evidence="1">
    <location>
        <begin position="71"/>
        <end position="91"/>
    </location>
</feature>
<organism evidence="3">
    <name type="scientific">Psilocybe cubensis</name>
    <name type="common">Psychedelic mushroom</name>
    <name type="synonym">Stropharia cubensis</name>
    <dbReference type="NCBI Taxonomy" id="181762"/>
    <lineage>
        <taxon>Eukaryota</taxon>
        <taxon>Fungi</taxon>
        <taxon>Dikarya</taxon>
        <taxon>Basidiomycota</taxon>
        <taxon>Agaricomycotina</taxon>
        <taxon>Agaricomycetes</taxon>
        <taxon>Agaricomycetidae</taxon>
        <taxon>Agaricales</taxon>
        <taxon>Agaricineae</taxon>
        <taxon>Strophariaceae</taxon>
        <taxon>Psilocybe</taxon>
    </lineage>
</organism>
<dbReference type="AlphaFoldDB" id="A0A8H8CI80"/>
<sequence length="301" mass="33340">MIYASNITSNSQQILNPATPTAYLRPDEAFQVVITTYVIVASCGVFIWDVITNLGNDYTLVSKYPVRFPTIVYVLSRLATFGYVLAATIYQTAPVGNCARFEMALNAFNTLAIPITSILFFIRVRAIYENERYISIFFSIMWLAVFAGSLSTTFGVTGISIGPTRYCMISKMSPYVVAAGVVPLVNDTLIFFAISWRLTKNSLHHLDFQVGFRAIVFGDYMPVFSRSLLQDGQKYYLTTVSCGLVAVVLLTASTIPVTYRTILIVPNCILTNIMACGVFRRTKFTHLTEGSGTPTSLSFLV</sequence>
<feature type="transmembrane region" description="Helical" evidence="1">
    <location>
        <begin position="261"/>
        <end position="279"/>
    </location>
</feature>
<evidence type="ECO:0000313" key="3">
    <source>
        <dbReference type="EMBL" id="KAG5167342.1"/>
    </source>
</evidence>
<reference evidence="3" key="1">
    <citation type="submission" date="2021-02" db="EMBL/GenBank/DDBJ databases">
        <title>Psilocybe cubensis genome.</title>
        <authorList>
            <person name="Mckernan K.J."/>
            <person name="Crawford S."/>
            <person name="Trippe A."/>
            <person name="Kane L.T."/>
            <person name="Mclaughlin S."/>
        </authorList>
    </citation>
    <scope>NUCLEOTIDE SEQUENCE [LARGE SCALE GENOMIC DNA]</scope>
    <source>
        <strain evidence="3">MGC-MH-2018</strain>
    </source>
</reference>
<name>A0A8H8CI80_PSICU</name>
<feature type="domain" description="DUF6533" evidence="2">
    <location>
        <begin position="37"/>
        <end position="81"/>
    </location>
</feature>
<feature type="transmembrane region" description="Helical" evidence="1">
    <location>
        <begin position="134"/>
        <end position="155"/>
    </location>
</feature>
<feature type="transmembrane region" description="Helical" evidence="1">
    <location>
        <begin position="235"/>
        <end position="255"/>
    </location>
</feature>
<evidence type="ECO:0000256" key="1">
    <source>
        <dbReference type="SAM" id="Phobius"/>
    </source>
</evidence>
<protein>
    <recommendedName>
        <fullName evidence="2">DUF6533 domain-containing protein</fullName>
    </recommendedName>
</protein>
<keyword evidence="1" id="KW-0812">Transmembrane</keyword>